<dbReference type="Gene3D" id="3.40.630.30">
    <property type="match status" value="1"/>
</dbReference>
<dbReference type="Pfam" id="PF13508">
    <property type="entry name" value="Acetyltransf_7"/>
    <property type="match status" value="1"/>
</dbReference>
<accession>A0A1F4RII4</accession>
<dbReference type="STRING" id="1802568.A3F86_05960"/>
<dbReference type="InterPro" id="IPR000182">
    <property type="entry name" value="GNAT_dom"/>
</dbReference>
<evidence type="ECO:0000313" key="2">
    <source>
        <dbReference type="EMBL" id="OGC07982.1"/>
    </source>
</evidence>
<evidence type="ECO:0000313" key="3">
    <source>
        <dbReference type="Proteomes" id="UP000179095"/>
    </source>
</evidence>
<name>A0A1F4RII4_UNCSA</name>
<dbReference type="PROSITE" id="PS51186">
    <property type="entry name" value="GNAT"/>
    <property type="match status" value="1"/>
</dbReference>
<protein>
    <recommendedName>
        <fullName evidence="1">N-acetyltransferase domain-containing protein</fullName>
    </recommendedName>
</protein>
<proteinExistence type="predicted"/>
<dbReference type="GO" id="GO:0016747">
    <property type="term" value="F:acyltransferase activity, transferring groups other than amino-acyl groups"/>
    <property type="evidence" value="ECO:0007669"/>
    <property type="project" value="InterPro"/>
</dbReference>
<dbReference type="EMBL" id="METQ01000064">
    <property type="protein sequence ID" value="OGC07982.1"/>
    <property type="molecule type" value="Genomic_DNA"/>
</dbReference>
<feature type="domain" description="N-acetyltransferase" evidence="1">
    <location>
        <begin position="1"/>
        <end position="124"/>
    </location>
</feature>
<comment type="caution">
    <text evidence="2">The sequence shown here is derived from an EMBL/GenBank/DDBJ whole genome shotgun (WGS) entry which is preliminary data.</text>
</comment>
<reference evidence="2 3" key="1">
    <citation type="journal article" date="2016" name="Nat. Commun.">
        <title>Thousands of microbial genomes shed light on interconnected biogeochemical processes in an aquifer system.</title>
        <authorList>
            <person name="Anantharaman K."/>
            <person name="Brown C.T."/>
            <person name="Hug L.A."/>
            <person name="Sharon I."/>
            <person name="Castelle C.J."/>
            <person name="Probst A.J."/>
            <person name="Thomas B.C."/>
            <person name="Singh A."/>
            <person name="Wilkins M.J."/>
            <person name="Karaoz U."/>
            <person name="Brodie E.L."/>
            <person name="Williams K.H."/>
            <person name="Hubbard S.S."/>
            <person name="Banfield J.F."/>
        </authorList>
    </citation>
    <scope>NUCLEOTIDE SEQUENCE [LARGE SCALE GENOMIC DNA]</scope>
</reference>
<organism evidence="2 3">
    <name type="scientific">candidate division WOR-1 bacterium RIFCSPLOWO2_12_FULL_45_9</name>
    <dbReference type="NCBI Taxonomy" id="1802568"/>
    <lineage>
        <taxon>Bacteria</taxon>
        <taxon>Bacillati</taxon>
        <taxon>Saganbacteria</taxon>
    </lineage>
</organism>
<dbReference type="CDD" id="cd04301">
    <property type="entry name" value="NAT_SF"/>
    <property type="match status" value="1"/>
</dbReference>
<dbReference type="SUPFAM" id="SSF55729">
    <property type="entry name" value="Acyl-CoA N-acyltransferases (Nat)"/>
    <property type="match status" value="1"/>
</dbReference>
<dbReference type="InterPro" id="IPR016181">
    <property type="entry name" value="Acyl_CoA_acyltransferase"/>
</dbReference>
<dbReference type="Proteomes" id="UP000179095">
    <property type="component" value="Unassembled WGS sequence"/>
</dbReference>
<gene>
    <name evidence="2" type="ORF">A3F86_05960</name>
</gene>
<dbReference type="AlphaFoldDB" id="A0A1F4RII4"/>
<evidence type="ECO:0000259" key="1">
    <source>
        <dbReference type="PROSITE" id="PS51186"/>
    </source>
</evidence>
<sequence>MLIIRPQRDEDKAAIKTILDELDLFYAGLKIEDFWVAEQDKTIVGCLQLTDYKDFLFLGSLGISLRLQKSGLGKALMDKVLKNAQKTVYLYTVIPDFFAKLGFKVINNPPHNLPRKASYGCENCHPKRCATMRKEANAARISQL</sequence>